<dbReference type="InterPro" id="IPR011008">
    <property type="entry name" value="Dimeric_a/b-barrel"/>
</dbReference>
<dbReference type="AlphaFoldDB" id="A0A9W7SPQ2"/>
<feature type="region of interest" description="Disordered" evidence="1">
    <location>
        <begin position="1"/>
        <end position="46"/>
    </location>
</feature>
<protein>
    <submittedName>
        <fullName evidence="2">Antibiotic biosynthesis monooxygenase</fullName>
    </submittedName>
</protein>
<reference evidence="2 3" key="1">
    <citation type="journal article" date="2018" name="IMA Fungus">
        <title>IMA Genome-F 10: Nine draft genome sequences of Claviceps purpurea s.lat., including C. arundinis, C. humidiphila, and C. cf. spartinae, pseudomolecules for the pitch canker pathogen Fusarium circinatum, draft genome of Davidsoniella eucalypti, Grosmannia galeiformis, Quambalaria eucalypti, and Teratosphaeria destructans.</title>
        <authorList>
            <person name="Wingfield B.D."/>
            <person name="Liu M."/>
            <person name="Nguyen H.D."/>
            <person name="Lane F.A."/>
            <person name="Morgan S.W."/>
            <person name="De Vos L."/>
            <person name="Wilken P.M."/>
            <person name="Duong T.A."/>
            <person name="Aylward J."/>
            <person name="Coetzee M.P."/>
            <person name="Dadej K."/>
            <person name="De Beer Z.W."/>
            <person name="Findlay W."/>
            <person name="Havenga M."/>
            <person name="Kolarik M."/>
            <person name="Menzies J.G."/>
            <person name="Naidoo K."/>
            <person name="Pochopski O."/>
            <person name="Shoukouhi P."/>
            <person name="Santana Q.C."/>
            <person name="Seifert K.A."/>
            <person name="Soal N."/>
            <person name="Steenkamp E.T."/>
            <person name="Tatham C.T."/>
            <person name="van der Nest M.A."/>
            <person name="Wingfield M.J."/>
        </authorList>
    </citation>
    <scope>NUCLEOTIDE SEQUENCE [LARGE SCALE GENOMIC DNA]</scope>
    <source>
        <strain evidence="2">CMW44962</strain>
    </source>
</reference>
<dbReference type="OrthoDB" id="194076at2759"/>
<name>A0A9W7SPQ2_9PEZI</name>
<dbReference type="PANTHER" id="PTHR38052:SF1">
    <property type="entry name" value="ABM DOMAIN-CONTAINING PROTEIN"/>
    <property type="match status" value="1"/>
</dbReference>
<proteinExistence type="predicted"/>
<organism evidence="2 3">
    <name type="scientific">Teratosphaeria destructans</name>
    <dbReference type="NCBI Taxonomy" id="418781"/>
    <lineage>
        <taxon>Eukaryota</taxon>
        <taxon>Fungi</taxon>
        <taxon>Dikarya</taxon>
        <taxon>Ascomycota</taxon>
        <taxon>Pezizomycotina</taxon>
        <taxon>Dothideomycetes</taxon>
        <taxon>Dothideomycetidae</taxon>
        <taxon>Mycosphaerellales</taxon>
        <taxon>Teratosphaeriaceae</taxon>
        <taxon>Teratosphaeria</taxon>
    </lineage>
</organism>
<reference evidence="2 3" key="2">
    <citation type="journal article" date="2021" name="Curr. Genet.">
        <title>Genetic response to nitrogen starvation in the aggressive Eucalyptus foliar pathogen Teratosphaeria destructans.</title>
        <authorList>
            <person name="Havenga M."/>
            <person name="Wingfield B.D."/>
            <person name="Wingfield M.J."/>
            <person name="Dreyer L.L."/>
            <person name="Roets F."/>
            <person name="Aylward J."/>
        </authorList>
    </citation>
    <scope>NUCLEOTIDE SEQUENCE [LARGE SCALE GENOMIC DNA]</scope>
    <source>
        <strain evidence="2">CMW44962</strain>
    </source>
</reference>
<feature type="compositionally biased region" description="Low complexity" evidence="1">
    <location>
        <begin position="1"/>
        <end position="44"/>
    </location>
</feature>
<gene>
    <name evidence="2" type="ORF">Tdes44962_MAKER03547</name>
</gene>
<dbReference type="GO" id="GO:0004497">
    <property type="term" value="F:monooxygenase activity"/>
    <property type="evidence" value="ECO:0007669"/>
    <property type="project" value="UniProtKB-KW"/>
</dbReference>
<dbReference type="SUPFAM" id="SSF54909">
    <property type="entry name" value="Dimeric alpha+beta barrel"/>
    <property type="match status" value="1"/>
</dbReference>
<dbReference type="Proteomes" id="UP001138500">
    <property type="component" value="Unassembled WGS sequence"/>
</dbReference>
<accession>A0A9W7SPQ2</accession>
<dbReference type="Gene3D" id="3.30.70.100">
    <property type="match status" value="1"/>
</dbReference>
<dbReference type="EMBL" id="RIBY02002001">
    <property type="protein sequence ID" value="KAH9826287.1"/>
    <property type="molecule type" value="Genomic_DNA"/>
</dbReference>
<dbReference type="PANTHER" id="PTHR38052">
    <property type="entry name" value="EXPRESSED PROTEIN"/>
    <property type="match status" value="1"/>
</dbReference>
<evidence type="ECO:0000313" key="2">
    <source>
        <dbReference type="EMBL" id="KAH9826287.1"/>
    </source>
</evidence>
<keyword evidence="3" id="KW-1185">Reference proteome</keyword>
<evidence type="ECO:0000313" key="3">
    <source>
        <dbReference type="Proteomes" id="UP001138500"/>
    </source>
</evidence>
<keyword evidence="2" id="KW-0503">Monooxygenase</keyword>
<keyword evidence="2" id="KW-0560">Oxidoreductase</keyword>
<sequence>MKSFTSTPPHLHTTSTLSLSKSTTQQSTSISTHPSNQPNPSNNQNHRKKMVYTLVVHLYAKDDQTSLDKLTAKLQEASQVYSHDKETLGWFVMRSESDPRAFTIVERYEHEGSQKSSYWQTFDQYVLPLLDRPMDLRRFHELDTSKDVRVETDEGMWEATRKHQASE</sequence>
<comment type="caution">
    <text evidence="2">The sequence shown here is derived from an EMBL/GenBank/DDBJ whole genome shotgun (WGS) entry which is preliminary data.</text>
</comment>
<evidence type="ECO:0000256" key="1">
    <source>
        <dbReference type="SAM" id="MobiDB-lite"/>
    </source>
</evidence>